<sequence length="122" mass="13070">MSKNPAAYLIGNDDTIADVNLDELDITYRGGKLTEARAAELGEIAAREADAYEAAERQAGRAAGLIPGGKSLSGGHKHSPVVQVRVSEATRDRLATIVKARKMSISKLSRQVLDDFVKHQAV</sequence>
<keyword evidence="1" id="KW-0238">DNA-binding</keyword>
<comment type="caution">
    <text evidence="1">The sequence shown here is derived from an EMBL/GenBank/DDBJ whole genome shotgun (WGS) entry which is preliminary data.</text>
</comment>
<dbReference type="RefSeq" id="WP_149653186.1">
    <property type="nucleotide sequence ID" value="NZ_VTZN01000025.1"/>
</dbReference>
<dbReference type="EMBL" id="VTZN01000025">
    <property type="protein sequence ID" value="KAA1251005.1"/>
    <property type="molecule type" value="Genomic_DNA"/>
</dbReference>
<protein>
    <submittedName>
        <fullName evidence="1">DNA-binding protein</fullName>
    </submittedName>
</protein>
<dbReference type="GO" id="GO:0003677">
    <property type="term" value="F:DNA binding"/>
    <property type="evidence" value="ECO:0007669"/>
    <property type="project" value="UniProtKB-KW"/>
</dbReference>
<gene>
    <name evidence="1" type="ORF">F0Q45_06605</name>
</gene>
<evidence type="ECO:0000313" key="1">
    <source>
        <dbReference type="EMBL" id="KAA1251005.1"/>
    </source>
</evidence>
<dbReference type="OrthoDB" id="4736893at2"/>
<keyword evidence="2" id="KW-1185">Reference proteome</keyword>
<dbReference type="AlphaFoldDB" id="A0A5B1BTD3"/>
<proteinExistence type="predicted"/>
<dbReference type="Proteomes" id="UP000324701">
    <property type="component" value="Unassembled WGS sequence"/>
</dbReference>
<accession>A0A5B1BTD3</accession>
<reference evidence="1 2" key="1">
    <citation type="submission" date="2019-09" db="EMBL/GenBank/DDBJ databases">
        <title>Report of infection by Mycobacterium simiae a patient suffering from pulmonary tuberculosis.</title>
        <authorList>
            <person name="Mohanty P.S."/>
            <person name="Bansal A.K."/>
            <person name="Singh H."/>
            <person name="Sharma S."/>
            <person name="Patil S.A."/>
            <person name="Upadhaya P."/>
            <person name="Singh P.K."/>
            <person name="Kumar D."/>
            <person name="Kumar S."/>
            <person name="Singh R.K."/>
            <person name="Chaudhary B."/>
        </authorList>
    </citation>
    <scope>NUCLEOTIDE SEQUENCE [LARGE SCALE GENOMIC DNA]</scope>
    <source>
        <strain evidence="1 2">JAL-560-SIM</strain>
    </source>
</reference>
<name>A0A5B1BTD3_MYCSI</name>
<organism evidence="1 2">
    <name type="scientific">Mycobacterium simiae</name>
    <name type="common">Mycobacterium habana</name>
    <dbReference type="NCBI Taxonomy" id="1784"/>
    <lineage>
        <taxon>Bacteria</taxon>
        <taxon>Bacillati</taxon>
        <taxon>Actinomycetota</taxon>
        <taxon>Actinomycetes</taxon>
        <taxon>Mycobacteriales</taxon>
        <taxon>Mycobacteriaceae</taxon>
        <taxon>Mycobacterium</taxon>
        <taxon>Mycobacterium simiae complex</taxon>
    </lineage>
</organism>
<evidence type="ECO:0000313" key="2">
    <source>
        <dbReference type="Proteomes" id="UP000324701"/>
    </source>
</evidence>